<keyword evidence="2" id="KW-1185">Reference proteome</keyword>
<accession>A0AB34HPC8</accession>
<organism evidence="1 2">
    <name type="scientific">Eschrichtius robustus</name>
    <name type="common">California gray whale</name>
    <name type="synonym">Eschrichtius gibbosus</name>
    <dbReference type="NCBI Taxonomy" id="9764"/>
    <lineage>
        <taxon>Eukaryota</taxon>
        <taxon>Metazoa</taxon>
        <taxon>Chordata</taxon>
        <taxon>Craniata</taxon>
        <taxon>Vertebrata</taxon>
        <taxon>Euteleostomi</taxon>
        <taxon>Mammalia</taxon>
        <taxon>Eutheria</taxon>
        <taxon>Laurasiatheria</taxon>
        <taxon>Artiodactyla</taxon>
        <taxon>Whippomorpha</taxon>
        <taxon>Cetacea</taxon>
        <taxon>Mysticeti</taxon>
        <taxon>Eschrichtiidae</taxon>
        <taxon>Eschrichtius</taxon>
    </lineage>
</organism>
<dbReference type="EMBL" id="JAIQCJ010001083">
    <property type="protein sequence ID" value="KAJ8792740.1"/>
    <property type="molecule type" value="Genomic_DNA"/>
</dbReference>
<comment type="caution">
    <text evidence="1">The sequence shown here is derived from an EMBL/GenBank/DDBJ whole genome shotgun (WGS) entry which is preliminary data.</text>
</comment>
<name>A0AB34HPC8_ESCRO</name>
<sequence>MLWVARAERRSAVCVRHRHPRDHGCARGGPLPARPGEERPGSACLRLRRPGPVWHAQLLVLTIRCRGLGECSAARASDAGPSGASCEGPGGWLARRFRYWCGGHAVLLPLCQAGRFSVPPVESKVTM</sequence>
<evidence type="ECO:0000313" key="1">
    <source>
        <dbReference type="EMBL" id="KAJ8792740.1"/>
    </source>
</evidence>
<reference evidence="1 2" key="1">
    <citation type="submission" date="2022-11" db="EMBL/GenBank/DDBJ databases">
        <title>Whole genome sequence of Eschrichtius robustus ER-17-0199.</title>
        <authorList>
            <person name="Bruniche-Olsen A."/>
            <person name="Black A.N."/>
            <person name="Fields C.J."/>
            <person name="Walden K."/>
            <person name="Dewoody J.A."/>
        </authorList>
    </citation>
    <scope>NUCLEOTIDE SEQUENCE [LARGE SCALE GENOMIC DNA]</scope>
    <source>
        <strain evidence="1">ER-17-0199</strain>
        <tissue evidence="1">Blubber</tissue>
    </source>
</reference>
<protein>
    <submittedName>
        <fullName evidence="1">Uncharacterized protein</fullName>
    </submittedName>
</protein>
<dbReference type="Proteomes" id="UP001159641">
    <property type="component" value="Unassembled WGS sequence"/>
</dbReference>
<gene>
    <name evidence="1" type="ORF">J1605_019560</name>
</gene>
<proteinExistence type="predicted"/>
<evidence type="ECO:0000313" key="2">
    <source>
        <dbReference type="Proteomes" id="UP001159641"/>
    </source>
</evidence>
<dbReference type="AlphaFoldDB" id="A0AB34HPC8"/>